<proteinExistence type="inferred from homology"/>
<evidence type="ECO:0000256" key="7">
    <source>
        <dbReference type="ARBA" id="ARBA00022807"/>
    </source>
</evidence>
<comment type="catalytic activity">
    <reaction evidence="1">
        <text>Thiol-dependent hydrolysis of ester, thioester, amide, peptide and isopeptide bonds formed by the C-terminal Gly of ubiquitin (a 76-residue protein attached to proteins as an intracellular targeting signal).</text>
        <dbReference type="EC" id="3.4.19.12"/>
    </reaction>
</comment>
<gene>
    <name evidence="11" type="ORF">Scaly_0349100</name>
</gene>
<dbReference type="Pfam" id="PF00443">
    <property type="entry name" value="UCH"/>
    <property type="match status" value="1"/>
</dbReference>
<dbReference type="InterPro" id="IPR018200">
    <property type="entry name" value="USP_CS"/>
</dbReference>
<accession>A0AAW2SBP0</accession>
<evidence type="ECO:0000256" key="8">
    <source>
        <dbReference type="SAM" id="Phobius"/>
    </source>
</evidence>
<reference evidence="11" key="1">
    <citation type="submission" date="2020-06" db="EMBL/GenBank/DDBJ databases">
        <authorList>
            <person name="Li T."/>
            <person name="Hu X."/>
            <person name="Zhang T."/>
            <person name="Song X."/>
            <person name="Zhang H."/>
            <person name="Dai N."/>
            <person name="Sheng W."/>
            <person name="Hou X."/>
            <person name="Wei L."/>
        </authorList>
    </citation>
    <scope>NUCLEOTIDE SEQUENCE</scope>
    <source>
        <strain evidence="11">KEN8</strain>
        <tissue evidence="11">Leaf</tissue>
    </source>
</reference>
<dbReference type="PROSITE" id="PS50144">
    <property type="entry name" value="MATH"/>
    <property type="match status" value="1"/>
</dbReference>
<dbReference type="InterPro" id="IPR038765">
    <property type="entry name" value="Papain-like_cys_pep_sf"/>
</dbReference>
<keyword evidence="8" id="KW-1133">Transmembrane helix</keyword>
<dbReference type="EMBL" id="JACGWM010000002">
    <property type="protein sequence ID" value="KAL0389920.1"/>
    <property type="molecule type" value="Genomic_DNA"/>
</dbReference>
<dbReference type="InterPro" id="IPR001394">
    <property type="entry name" value="Peptidase_C19_UCH"/>
</dbReference>
<dbReference type="GO" id="GO:0005829">
    <property type="term" value="C:cytosol"/>
    <property type="evidence" value="ECO:0007669"/>
    <property type="project" value="TreeGrafter"/>
</dbReference>
<evidence type="ECO:0000259" key="9">
    <source>
        <dbReference type="PROSITE" id="PS50144"/>
    </source>
</evidence>
<evidence type="ECO:0000256" key="1">
    <source>
        <dbReference type="ARBA" id="ARBA00000707"/>
    </source>
</evidence>
<evidence type="ECO:0000313" key="11">
    <source>
        <dbReference type="EMBL" id="KAL0389920.1"/>
    </source>
</evidence>
<dbReference type="InterPro" id="IPR050164">
    <property type="entry name" value="Peptidase_C19"/>
</dbReference>
<keyword evidence="4" id="KW-0645">Protease</keyword>
<dbReference type="AlphaFoldDB" id="A0AAW2SBP0"/>
<dbReference type="Pfam" id="PF22486">
    <property type="entry name" value="MATH_2"/>
    <property type="match status" value="1"/>
</dbReference>
<keyword evidence="7" id="KW-0788">Thiol protease</keyword>
<evidence type="ECO:0000256" key="3">
    <source>
        <dbReference type="ARBA" id="ARBA00012759"/>
    </source>
</evidence>
<dbReference type="PANTHER" id="PTHR24006">
    <property type="entry name" value="UBIQUITIN CARBOXYL-TERMINAL HYDROLASE"/>
    <property type="match status" value="1"/>
</dbReference>
<dbReference type="FunFam" id="3.10.20.90:FF:000050">
    <property type="entry name" value="Ubiquitin carboxyl-terminal hydrolase 13"/>
    <property type="match status" value="1"/>
</dbReference>
<feature type="domain" description="USP" evidence="10">
    <location>
        <begin position="78"/>
        <end position="452"/>
    </location>
</feature>
<organism evidence="11">
    <name type="scientific">Sesamum calycinum</name>
    <dbReference type="NCBI Taxonomy" id="2727403"/>
    <lineage>
        <taxon>Eukaryota</taxon>
        <taxon>Viridiplantae</taxon>
        <taxon>Streptophyta</taxon>
        <taxon>Embryophyta</taxon>
        <taxon>Tracheophyta</taxon>
        <taxon>Spermatophyta</taxon>
        <taxon>Magnoliopsida</taxon>
        <taxon>eudicotyledons</taxon>
        <taxon>Gunneridae</taxon>
        <taxon>Pentapetalae</taxon>
        <taxon>asterids</taxon>
        <taxon>lamiids</taxon>
        <taxon>Lamiales</taxon>
        <taxon>Pedaliaceae</taxon>
        <taxon>Sesamum</taxon>
    </lineage>
</organism>
<feature type="transmembrane region" description="Helical" evidence="8">
    <location>
        <begin position="1095"/>
        <end position="1114"/>
    </location>
</feature>
<keyword evidence="8" id="KW-0472">Membrane</keyword>
<evidence type="ECO:0000256" key="4">
    <source>
        <dbReference type="ARBA" id="ARBA00022670"/>
    </source>
</evidence>
<feature type="domain" description="MATH" evidence="9">
    <location>
        <begin position="1"/>
        <end position="118"/>
    </location>
</feature>
<evidence type="ECO:0000259" key="10">
    <source>
        <dbReference type="PROSITE" id="PS50235"/>
    </source>
</evidence>
<dbReference type="InterPro" id="IPR029346">
    <property type="entry name" value="USP_C"/>
</dbReference>
<dbReference type="Pfam" id="PF14533">
    <property type="entry name" value="USP7_C2"/>
    <property type="match status" value="1"/>
</dbReference>
<reference evidence="11" key="2">
    <citation type="journal article" date="2024" name="Plant">
        <title>Genomic evolution and insights into agronomic trait innovations of Sesamum species.</title>
        <authorList>
            <person name="Miao H."/>
            <person name="Wang L."/>
            <person name="Qu L."/>
            <person name="Liu H."/>
            <person name="Sun Y."/>
            <person name="Le M."/>
            <person name="Wang Q."/>
            <person name="Wei S."/>
            <person name="Zheng Y."/>
            <person name="Lin W."/>
            <person name="Duan Y."/>
            <person name="Cao H."/>
            <person name="Xiong S."/>
            <person name="Wang X."/>
            <person name="Wei L."/>
            <person name="Li C."/>
            <person name="Ma Q."/>
            <person name="Ju M."/>
            <person name="Zhao R."/>
            <person name="Li G."/>
            <person name="Mu C."/>
            <person name="Tian Q."/>
            <person name="Mei H."/>
            <person name="Zhang T."/>
            <person name="Gao T."/>
            <person name="Zhang H."/>
        </authorList>
    </citation>
    <scope>NUCLEOTIDE SEQUENCE</scope>
    <source>
        <strain evidence="11">KEN8</strain>
    </source>
</reference>
<dbReference type="GO" id="GO:0004843">
    <property type="term" value="F:cysteine-type deubiquitinase activity"/>
    <property type="evidence" value="ECO:0007669"/>
    <property type="project" value="UniProtKB-EC"/>
</dbReference>
<dbReference type="InterPro" id="IPR028889">
    <property type="entry name" value="USP"/>
</dbReference>
<keyword evidence="5" id="KW-0833">Ubl conjugation pathway</keyword>
<dbReference type="SUPFAM" id="SSF49599">
    <property type="entry name" value="TRAF domain-like"/>
    <property type="match status" value="1"/>
</dbReference>
<dbReference type="SUPFAM" id="SSF54001">
    <property type="entry name" value="Cysteine proteinases"/>
    <property type="match status" value="1"/>
</dbReference>
<dbReference type="GO" id="GO:0005634">
    <property type="term" value="C:nucleus"/>
    <property type="evidence" value="ECO:0007669"/>
    <property type="project" value="TreeGrafter"/>
</dbReference>
<dbReference type="InterPro" id="IPR002083">
    <property type="entry name" value="MATH/TRAF_dom"/>
</dbReference>
<comment type="caution">
    <text evidence="11">The sequence shown here is derived from an EMBL/GenBank/DDBJ whole genome shotgun (WGS) entry which is preliminary data.</text>
</comment>
<dbReference type="Gene3D" id="3.90.70.10">
    <property type="entry name" value="Cysteine proteinases"/>
    <property type="match status" value="1"/>
</dbReference>
<evidence type="ECO:0000256" key="2">
    <source>
        <dbReference type="ARBA" id="ARBA00009085"/>
    </source>
</evidence>
<comment type="similarity">
    <text evidence="2">Belongs to the peptidase C19 family.</text>
</comment>
<keyword evidence="6 11" id="KW-0378">Hydrolase</keyword>
<dbReference type="EC" id="3.4.19.12" evidence="3"/>
<evidence type="ECO:0000256" key="6">
    <source>
        <dbReference type="ARBA" id="ARBA00022801"/>
    </source>
</evidence>
<dbReference type="Gene3D" id="2.60.210.10">
    <property type="entry name" value="Apoptosis, Tumor Necrosis Factor Receptor Associated Protein 2, Chain A"/>
    <property type="match status" value="1"/>
</dbReference>
<dbReference type="PANTHER" id="PTHR24006:SF896">
    <property type="entry name" value="UBIQUITINYL HYDROLASE 1"/>
    <property type="match status" value="1"/>
</dbReference>
<dbReference type="InterPro" id="IPR008974">
    <property type="entry name" value="TRAF-like"/>
</dbReference>
<sequence length="1223" mass="142672">MPLMPSVDHNEQEDVNIFVPEAMEMEAPISIEVYEGTYNPMGNHPKDAKPVRFTWKIEEFSGLGVRKLYSSTYGLEAKHQLNTGESDWGFTSFMPLNELYDASRGFIVNDTCVIEVEVVYDMPTSVNDEPSTSMPMALQSLFYKLQHIERSVATKDLTKSFGWDTQDAFLQHDVQEFNRVLYLQLDVKGCHDVYASFDKYVAIEHLDGDNKYHAGQYGLQRIMLLSKDHLGLMFSRFRMLKGALFIDFPPVLQLHLKRFEYDFVQDGMVKSYPSWVFCNTNDSLFDADDMQINDRYEFPLQLDLDRDNGRYLSPEADRRVRNLYILHSVLVHNGGVHGGHYYAFIRPTLSNQCYRLVVVDHSYTAENVEKICSDQLPITESITCRSLIANSIKKIILNGFRYKFDDERVTKEDMTKALNELYGGEETNPGINNAPFKFTRHSNAYMLVYIRESDKDKILCDIDERDISEDIKERLKREQKEKELKKKEKAEAHMYMTVKVVTDEDFAEQIGKDICFDLVDHAKVKSFRVHKLKSFHTFKEEIASEFRAPVYFQRFWLWAKRQNQTHRPSRPLTLLEESYTVGHLNKLSTKGQNDELTLFLEVERLQDLRAGPLPCKESDDILLFFKLYEPEKGELRYVGRLFVKSNCKPADILEKLNEFAGYAPDEEIELFEEITFEPMVTCEYINKGLSFRSNQLEDGDIICYQKSLAAQTRQQFRCPDVPLFLEYQHTLQVIRFRSLERPREDEFCLQLSKLDSYDEVVERVANQLRVDDPSKIRLTSHNMYSQQPKTHPIRYRGVENLLEMLLHYDEPSDVLYFEVLDIPLPELQELRILNLAFSHAEKTELESCSIRLPKDSTVGDVLEDLRKKVELSRPSAELRLLDILAHKIYKIPEEEKFLGPSNCLIHVYHFMYVDALNRTQIQNFGEPFLLMISDGETLSHIKARVQNKLKVKDEEFSKWKFAFVSCGRVEYLEESDTLFNHFQLSAIRVPWEQYLGLEHINNTPRRPAAAYQFYPYVLKPSIMLQHCDGLFIIILPGNALYYAIRYARRLCIKSYGEPTGILEKLNELARYAGDEEIELFEVCFNMFNGRDSICLLFLYTLVMILIVFGCQSTVRDVLEYLKKKVGLRLLEVYAPRSTMSSIVNSSFSFIHWFCDINTRTIEKWHVCVLEAISWTGSDNPRRPTAANQQQKAHPIRYQGAENLLESLLHYNQVWRLKYLKGDE</sequence>
<dbReference type="InterPro" id="IPR024729">
    <property type="entry name" value="USP7_ICP0-binding_dom"/>
</dbReference>
<keyword evidence="8" id="KW-0812">Transmembrane</keyword>
<dbReference type="Gene3D" id="3.10.20.90">
    <property type="entry name" value="Phosphatidylinositol 3-kinase Catalytic Subunit, Chain A, domain 1"/>
    <property type="match status" value="2"/>
</dbReference>
<dbReference type="GO" id="GO:0031647">
    <property type="term" value="P:regulation of protein stability"/>
    <property type="evidence" value="ECO:0007669"/>
    <property type="project" value="TreeGrafter"/>
</dbReference>
<dbReference type="GO" id="GO:0006508">
    <property type="term" value="P:proteolysis"/>
    <property type="evidence" value="ECO:0007669"/>
    <property type="project" value="UniProtKB-KW"/>
</dbReference>
<evidence type="ECO:0000256" key="5">
    <source>
        <dbReference type="ARBA" id="ARBA00022786"/>
    </source>
</evidence>
<dbReference type="PROSITE" id="PS50235">
    <property type="entry name" value="USP_3"/>
    <property type="match status" value="1"/>
</dbReference>
<dbReference type="PROSITE" id="PS00973">
    <property type="entry name" value="USP_2"/>
    <property type="match status" value="1"/>
</dbReference>
<dbReference type="Pfam" id="PF12436">
    <property type="entry name" value="USP7_ICP0_bdg"/>
    <property type="match status" value="1"/>
</dbReference>
<dbReference type="GO" id="GO:0016579">
    <property type="term" value="P:protein deubiquitination"/>
    <property type="evidence" value="ECO:0007669"/>
    <property type="project" value="InterPro"/>
</dbReference>
<name>A0AAW2SBP0_9LAMI</name>
<protein>
    <recommendedName>
        <fullName evidence="3">ubiquitinyl hydrolase 1</fullName>
        <ecNumber evidence="3">3.4.19.12</ecNumber>
    </recommendedName>
</protein>